<evidence type="ECO:0000313" key="12">
    <source>
        <dbReference type="Proteomes" id="UP000316759"/>
    </source>
</evidence>
<keyword evidence="7" id="KW-0472">Membrane</keyword>
<dbReference type="InterPro" id="IPR017853">
    <property type="entry name" value="GH"/>
</dbReference>
<dbReference type="OrthoDB" id="1657402at2759"/>
<keyword evidence="7" id="KW-1133">Transmembrane helix</keyword>
<evidence type="ECO:0000256" key="4">
    <source>
        <dbReference type="ARBA" id="ARBA00023180"/>
    </source>
</evidence>
<evidence type="ECO:0000256" key="2">
    <source>
        <dbReference type="ARBA" id="ARBA00022729"/>
    </source>
</evidence>
<dbReference type="PIRSF" id="PIRSF006336">
    <property type="entry name" value="B-gal"/>
    <property type="match status" value="1"/>
</dbReference>
<dbReference type="GO" id="GO:0005975">
    <property type="term" value="P:carbohydrate metabolic process"/>
    <property type="evidence" value="ECO:0007669"/>
    <property type="project" value="InterPro"/>
</dbReference>
<dbReference type="Pfam" id="PF21467">
    <property type="entry name" value="BetaGal_gal-bd"/>
    <property type="match status" value="1"/>
</dbReference>
<dbReference type="Pfam" id="PF01301">
    <property type="entry name" value="Glyco_hydro_35"/>
    <property type="match status" value="1"/>
</dbReference>
<dbReference type="InterPro" id="IPR048913">
    <property type="entry name" value="BetaGal_gal-bd"/>
</dbReference>
<dbReference type="Gene3D" id="3.20.20.80">
    <property type="entry name" value="Glycosidases"/>
    <property type="match status" value="1"/>
</dbReference>
<keyword evidence="12" id="KW-1185">Reference proteome</keyword>
<dbReference type="PRINTS" id="PR00742">
    <property type="entry name" value="GLHYDRLASE35"/>
</dbReference>
<dbReference type="Proteomes" id="UP000316759">
    <property type="component" value="Unassembled WGS sequence"/>
</dbReference>
<reference evidence="11 12" key="1">
    <citation type="submission" date="2019-04" db="EMBL/GenBank/DDBJ databases">
        <title>Annotation for the trematode Fasciola gigantica.</title>
        <authorList>
            <person name="Choi Y.-J."/>
        </authorList>
    </citation>
    <scope>NUCLEOTIDE SEQUENCE [LARGE SCALE GENOMIC DNA]</scope>
    <source>
        <strain evidence="11">Uganda_cow_1</strain>
    </source>
</reference>
<dbReference type="InterPro" id="IPR031330">
    <property type="entry name" value="Gly_Hdrlase_35_cat"/>
</dbReference>
<feature type="domain" description="Beta-galactosidase galactose-binding" evidence="10">
    <location>
        <begin position="610"/>
        <end position="664"/>
    </location>
</feature>
<feature type="transmembrane region" description="Helical" evidence="7">
    <location>
        <begin position="29"/>
        <end position="51"/>
    </location>
</feature>
<dbReference type="AlphaFoldDB" id="A0A504YKL6"/>
<evidence type="ECO:0000256" key="5">
    <source>
        <dbReference type="ARBA" id="ARBA00023295"/>
    </source>
</evidence>
<comment type="caution">
    <text evidence="11">The sequence shown here is derived from an EMBL/GenBank/DDBJ whole genome shotgun (WGS) entry which is preliminary data.</text>
</comment>
<dbReference type="SUPFAM" id="SSF51445">
    <property type="entry name" value="(Trans)glycosidases"/>
    <property type="match status" value="1"/>
</dbReference>
<evidence type="ECO:0000313" key="11">
    <source>
        <dbReference type="EMBL" id="TPP60896.1"/>
    </source>
</evidence>
<evidence type="ECO:0000256" key="6">
    <source>
        <dbReference type="RuleBase" id="RU003679"/>
    </source>
</evidence>
<evidence type="ECO:0000256" key="1">
    <source>
        <dbReference type="ARBA" id="ARBA00009809"/>
    </source>
</evidence>
<dbReference type="Pfam" id="PF21317">
    <property type="entry name" value="BetaGal_ABD_1"/>
    <property type="match status" value="1"/>
</dbReference>
<keyword evidence="7" id="KW-0812">Transmembrane</keyword>
<dbReference type="InterPro" id="IPR026283">
    <property type="entry name" value="B-gal_1-like"/>
</dbReference>
<name>A0A504YKL6_FASGI</name>
<keyword evidence="2" id="KW-0732">Signal</keyword>
<organism evidence="11 12">
    <name type="scientific">Fasciola gigantica</name>
    <name type="common">Giant liver fluke</name>
    <dbReference type="NCBI Taxonomy" id="46835"/>
    <lineage>
        <taxon>Eukaryota</taxon>
        <taxon>Metazoa</taxon>
        <taxon>Spiralia</taxon>
        <taxon>Lophotrochozoa</taxon>
        <taxon>Platyhelminthes</taxon>
        <taxon>Trematoda</taxon>
        <taxon>Digenea</taxon>
        <taxon>Plagiorchiida</taxon>
        <taxon>Echinostomata</taxon>
        <taxon>Echinostomatoidea</taxon>
        <taxon>Fasciolidae</taxon>
        <taxon>Fasciola</taxon>
    </lineage>
</organism>
<dbReference type="InterPro" id="IPR008979">
    <property type="entry name" value="Galactose-bd-like_sf"/>
</dbReference>
<dbReference type="EMBL" id="SUNJ01008843">
    <property type="protein sequence ID" value="TPP60896.1"/>
    <property type="molecule type" value="Genomic_DNA"/>
</dbReference>
<dbReference type="InterPro" id="IPR048912">
    <property type="entry name" value="BetaGal1-like_ABD1"/>
</dbReference>
<gene>
    <name evidence="11" type="ORF">FGIG_08659</name>
</gene>
<keyword evidence="5" id="KW-0326">Glycosidase</keyword>
<keyword evidence="4" id="KW-0325">Glycoprotein</keyword>
<accession>A0A504YKL6</accession>
<dbReference type="FunFam" id="3.20.20.80:FF:000017">
    <property type="entry name" value="Beta-galactosidase"/>
    <property type="match status" value="1"/>
</dbReference>
<evidence type="ECO:0000259" key="9">
    <source>
        <dbReference type="Pfam" id="PF21317"/>
    </source>
</evidence>
<comment type="similarity">
    <text evidence="1 6">Belongs to the glycosyl hydrolase 35 family.</text>
</comment>
<feature type="domain" description="Glycoside hydrolase 35 catalytic" evidence="8">
    <location>
        <begin position="78"/>
        <end position="397"/>
    </location>
</feature>
<proteinExistence type="inferred from homology"/>
<evidence type="ECO:0000256" key="7">
    <source>
        <dbReference type="SAM" id="Phobius"/>
    </source>
</evidence>
<dbReference type="Gene3D" id="2.60.120.260">
    <property type="entry name" value="Galactose-binding domain-like"/>
    <property type="match status" value="2"/>
</dbReference>
<dbReference type="GO" id="GO:0004565">
    <property type="term" value="F:beta-galactosidase activity"/>
    <property type="evidence" value="ECO:0007669"/>
    <property type="project" value="InterPro"/>
</dbReference>
<keyword evidence="3" id="KW-0378">Hydrolase</keyword>
<sequence>MQELENVNKLRKEKPTHQSFFRKISGNRYFLGVLLFTIGVVTLSSTVTSFLSLRSQKNPYGAEHTDRTFIIDRRNDVFLKDGAEFQFISGSLHYFRIPEIYWADRIIKAKSAGLDAIQIDIPWNFHEREENHFQFFDQADVEQFIYSAHQHNLLVIARVGPYIGADWSLGGMPAWLLRKYPNIDMRTSDINFMNAVTKWFNVLLPKLKPHLYANGGPIIIIQIENDYGDYRACDRNYMASLNSLVRQHLGQDVIVSTVDVGTRSALRCGSPFSVNLATISFGPYDGDPDDKFASLFNFQPDAPWVNSEYYTGWMDHWGFSHFYVSQRHFIDGLLKLISYSPRVNVNIYMFHGGTNFGFWNGAIDRPYSTQATSYDYNAPVSEAGDTTEFYQQLQRAIYKRKNLSIPEVPQNITKRVYETIQLRLVSHIVSHTSDGITLKLPLSMESFRQYEGFMLYRTQLYRNAGQSVRLKFREVADYAYIYTASSATGAICFHGTISRNDRSLVFFFTTKFNTTDLIVVVENAGYIAYATRNFNDRKGILGPVSADGKELLGWSMLPICLTLKSHWKCNRSISQDVQNYLSTDLHFSQMDHQEIMFWPVEGAVFAANLNITAPTEVADTFVKPVNFTRGILIVNDQVLGHYNQALGPQLRLYVPKSALRVGINTFVVIELDSLWLNGTMVGSPMFEGAAYPLEFDDQMYWHTQRRRPLH</sequence>
<dbReference type="STRING" id="46835.A0A504YKL6"/>
<dbReference type="PANTHER" id="PTHR23421">
    <property type="entry name" value="BETA-GALACTOSIDASE RELATED"/>
    <property type="match status" value="1"/>
</dbReference>
<evidence type="ECO:0000259" key="8">
    <source>
        <dbReference type="Pfam" id="PF01301"/>
    </source>
</evidence>
<dbReference type="SUPFAM" id="SSF49785">
    <property type="entry name" value="Galactose-binding domain-like"/>
    <property type="match status" value="1"/>
</dbReference>
<protein>
    <submittedName>
        <fullName evidence="11">Beta-galactosidase</fullName>
    </submittedName>
</protein>
<evidence type="ECO:0000256" key="3">
    <source>
        <dbReference type="ARBA" id="ARBA00022801"/>
    </source>
</evidence>
<dbReference type="InterPro" id="IPR001944">
    <property type="entry name" value="Glycoside_Hdrlase_35"/>
</dbReference>
<evidence type="ECO:0000259" key="10">
    <source>
        <dbReference type="Pfam" id="PF21467"/>
    </source>
</evidence>
<feature type="domain" description="Beta-galactosidase 1-like first all-beta" evidence="9">
    <location>
        <begin position="441"/>
        <end position="559"/>
    </location>
</feature>